<gene>
    <name evidence="20" type="ORF">GC093_29040</name>
</gene>
<dbReference type="PROSITE" id="PS50885">
    <property type="entry name" value="HAMP"/>
    <property type="match status" value="1"/>
</dbReference>
<evidence type="ECO:0000259" key="18">
    <source>
        <dbReference type="PROSITE" id="PS50109"/>
    </source>
</evidence>
<dbReference type="FunFam" id="1.10.287.130:FF:000001">
    <property type="entry name" value="Two-component sensor histidine kinase"/>
    <property type="match status" value="1"/>
</dbReference>
<evidence type="ECO:0000313" key="20">
    <source>
        <dbReference type="EMBL" id="NOU97243.1"/>
    </source>
</evidence>
<keyword evidence="9" id="KW-0418">Kinase</keyword>
<keyword evidence="6" id="KW-0808">Transferase</keyword>
<dbReference type="PANTHER" id="PTHR45528:SF11">
    <property type="entry name" value="HISTIDINE KINASE"/>
    <property type="match status" value="1"/>
</dbReference>
<dbReference type="FunFam" id="3.30.565.10:FF:000006">
    <property type="entry name" value="Sensor histidine kinase WalK"/>
    <property type="match status" value="1"/>
</dbReference>
<keyword evidence="7 17" id="KW-0812">Transmembrane</keyword>
<dbReference type="CDD" id="cd06225">
    <property type="entry name" value="HAMP"/>
    <property type="match status" value="1"/>
</dbReference>
<dbReference type="PANTHER" id="PTHR45528">
    <property type="entry name" value="SENSOR HISTIDINE KINASE CPXA"/>
    <property type="match status" value="1"/>
</dbReference>
<protein>
    <recommendedName>
        <fullName evidence="16">Heme sensor protein HssS</fullName>
        <ecNumber evidence="3">2.7.13.3</ecNumber>
    </recommendedName>
</protein>
<keyword evidence="21" id="KW-1185">Reference proteome</keyword>
<keyword evidence="4" id="KW-1003">Cell membrane</keyword>
<dbReference type="PRINTS" id="PR00344">
    <property type="entry name" value="BCTRLSENSOR"/>
</dbReference>
<dbReference type="SUPFAM" id="SSF158472">
    <property type="entry name" value="HAMP domain-like"/>
    <property type="match status" value="1"/>
</dbReference>
<feature type="domain" description="Histidine kinase" evidence="18">
    <location>
        <begin position="238"/>
        <end position="453"/>
    </location>
</feature>
<dbReference type="Pfam" id="PF00672">
    <property type="entry name" value="HAMP"/>
    <property type="match status" value="1"/>
</dbReference>
<organism evidence="20 21">
    <name type="scientific">Paenibacillus foliorum</name>
    <dbReference type="NCBI Taxonomy" id="2654974"/>
    <lineage>
        <taxon>Bacteria</taxon>
        <taxon>Bacillati</taxon>
        <taxon>Bacillota</taxon>
        <taxon>Bacilli</taxon>
        <taxon>Bacillales</taxon>
        <taxon>Paenibacillaceae</taxon>
        <taxon>Paenibacillus</taxon>
    </lineage>
</organism>
<dbReference type="CDD" id="cd00075">
    <property type="entry name" value="HATPase"/>
    <property type="match status" value="1"/>
</dbReference>
<dbReference type="SMART" id="SM00387">
    <property type="entry name" value="HATPase_c"/>
    <property type="match status" value="1"/>
</dbReference>
<dbReference type="InterPro" id="IPR003661">
    <property type="entry name" value="HisK_dim/P_dom"/>
</dbReference>
<dbReference type="RefSeq" id="WP_171655488.1">
    <property type="nucleotide sequence ID" value="NZ_WHOD01000109.1"/>
</dbReference>
<feature type="transmembrane region" description="Helical" evidence="17">
    <location>
        <begin position="6"/>
        <end position="32"/>
    </location>
</feature>
<evidence type="ECO:0000256" key="17">
    <source>
        <dbReference type="SAM" id="Phobius"/>
    </source>
</evidence>
<evidence type="ECO:0000256" key="13">
    <source>
        <dbReference type="ARBA" id="ARBA00023026"/>
    </source>
</evidence>
<dbReference type="InterPro" id="IPR036890">
    <property type="entry name" value="HATPase_C_sf"/>
</dbReference>
<dbReference type="Proteomes" id="UP000641588">
    <property type="component" value="Unassembled WGS sequence"/>
</dbReference>
<dbReference type="Pfam" id="PF00512">
    <property type="entry name" value="HisKA"/>
    <property type="match status" value="1"/>
</dbReference>
<dbReference type="Gene3D" id="6.10.340.10">
    <property type="match status" value="1"/>
</dbReference>
<comment type="function">
    <text evidence="15">Member of the two-component regulatory system HssS/HssR involved in intracellular heme homeostasis and tempering of staphylococcal virulence. HssS functions as a heme sensor histidine kinase which is autophosphorylated at a histidine residue and transfers its phosphate group to an aspartate residue of HssR. HssR/HssS activates the expression of hrtAB, an efflux pump, in response to extracellular heme, hemin, hemoglobin or blood.</text>
</comment>
<evidence type="ECO:0000256" key="11">
    <source>
        <dbReference type="ARBA" id="ARBA00022989"/>
    </source>
</evidence>
<evidence type="ECO:0000256" key="14">
    <source>
        <dbReference type="ARBA" id="ARBA00023136"/>
    </source>
</evidence>
<keyword evidence="5" id="KW-0597">Phosphoprotein</keyword>
<dbReference type="GO" id="GO:0005886">
    <property type="term" value="C:plasma membrane"/>
    <property type="evidence" value="ECO:0007669"/>
    <property type="project" value="UniProtKB-SubCell"/>
</dbReference>
<comment type="subcellular location">
    <subcellularLocation>
        <location evidence="2">Cell membrane</location>
        <topology evidence="2">Multi-pass membrane protein</topology>
    </subcellularLocation>
</comment>
<sequence>MIKTLYFRVVATFLAAVIVGLISTFFITTYVFRDELRDVAEEEMIANSKEILNIYSVLKGQDAEKYLNSISMMISYEISLYDEQGQPKHYGSSRKNDPIVISDEMVRAVRNGEPYRFVGGSLDKLVVGLPVQLGKERYAMFVHLSGSKWEGLMKRMLLISLALVLLAGSVFIFVAARYLVKPLRAMTEATRRMSKGDFNIKWSWPKRKDELGELAHSFGEMAAELKQMEQMRQDFVSNVSHEIQSPLTSISGFSKILRKNNISEEQRTHYLDIIQKESERMSRLSENLLKLASLESEHHPFYPKTYALDEQIRQVIVACEPQWSAKGIHYELNLPSIKIYADQDQLYQVWMNLVSNSIKFSPEQGTISITIRLTINEIEVIISDEGIGISLEDQERIFERFYKADRSRNRTVGGSGLGLAIVIKIVRLHGGTISVSSKPGEGAEFIVRLPGIN</sequence>
<keyword evidence="14 17" id="KW-0472">Membrane</keyword>
<keyword evidence="11 17" id="KW-1133">Transmembrane helix</keyword>
<dbReference type="Gene3D" id="1.10.287.130">
    <property type="match status" value="1"/>
</dbReference>
<name>A0A972GVU9_9BACL</name>
<comment type="caution">
    <text evidence="20">The sequence shown here is derived from an EMBL/GenBank/DDBJ whole genome shotgun (WGS) entry which is preliminary data.</text>
</comment>
<evidence type="ECO:0000256" key="16">
    <source>
        <dbReference type="ARBA" id="ARBA00040841"/>
    </source>
</evidence>
<evidence type="ECO:0000256" key="7">
    <source>
        <dbReference type="ARBA" id="ARBA00022692"/>
    </source>
</evidence>
<dbReference type="EC" id="2.7.13.3" evidence="3"/>
<dbReference type="SMART" id="SM00388">
    <property type="entry name" value="HisKA"/>
    <property type="match status" value="1"/>
</dbReference>
<feature type="domain" description="HAMP" evidence="19">
    <location>
        <begin position="177"/>
        <end position="230"/>
    </location>
</feature>
<dbReference type="InterPro" id="IPR004358">
    <property type="entry name" value="Sig_transdc_His_kin-like_C"/>
</dbReference>
<evidence type="ECO:0000256" key="9">
    <source>
        <dbReference type="ARBA" id="ARBA00022777"/>
    </source>
</evidence>
<proteinExistence type="predicted"/>
<evidence type="ECO:0000256" key="6">
    <source>
        <dbReference type="ARBA" id="ARBA00022679"/>
    </source>
</evidence>
<keyword evidence="8" id="KW-0547">Nucleotide-binding</keyword>
<evidence type="ECO:0000256" key="1">
    <source>
        <dbReference type="ARBA" id="ARBA00000085"/>
    </source>
</evidence>
<keyword evidence="10" id="KW-0067">ATP-binding</keyword>
<dbReference type="PROSITE" id="PS50109">
    <property type="entry name" value="HIS_KIN"/>
    <property type="match status" value="1"/>
</dbReference>
<dbReference type="SUPFAM" id="SSF47384">
    <property type="entry name" value="Homodimeric domain of signal transducing histidine kinase"/>
    <property type="match status" value="1"/>
</dbReference>
<dbReference type="SMART" id="SM00304">
    <property type="entry name" value="HAMP"/>
    <property type="match status" value="1"/>
</dbReference>
<evidence type="ECO:0000256" key="2">
    <source>
        <dbReference type="ARBA" id="ARBA00004651"/>
    </source>
</evidence>
<dbReference type="GO" id="GO:0000155">
    <property type="term" value="F:phosphorelay sensor kinase activity"/>
    <property type="evidence" value="ECO:0007669"/>
    <property type="project" value="InterPro"/>
</dbReference>
<keyword evidence="12" id="KW-0902">Two-component regulatory system</keyword>
<evidence type="ECO:0000256" key="5">
    <source>
        <dbReference type="ARBA" id="ARBA00022553"/>
    </source>
</evidence>
<dbReference type="GO" id="GO:0005524">
    <property type="term" value="F:ATP binding"/>
    <property type="evidence" value="ECO:0007669"/>
    <property type="project" value="UniProtKB-KW"/>
</dbReference>
<dbReference type="AlphaFoldDB" id="A0A972GVU9"/>
<reference evidence="20" key="1">
    <citation type="submission" date="2019-10" db="EMBL/GenBank/DDBJ databases">
        <title>Description of Paenibacillus glebae sp. nov.</title>
        <authorList>
            <person name="Carlier A."/>
            <person name="Qi S."/>
        </authorList>
    </citation>
    <scope>NUCLEOTIDE SEQUENCE</scope>
    <source>
        <strain evidence="20">LMG 31456</strain>
    </source>
</reference>
<evidence type="ECO:0000313" key="21">
    <source>
        <dbReference type="Proteomes" id="UP000641588"/>
    </source>
</evidence>
<dbReference type="SUPFAM" id="SSF55874">
    <property type="entry name" value="ATPase domain of HSP90 chaperone/DNA topoisomerase II/histidine kinase"/>
    <property type="match status" value="1"/>
</dbReference>
<dbReference type="InterPro" id="IPR003594">
    <property type="entry name" value="HATPase_dom"/>
</dbReference>
<dbReference type="InterPro" id="IPR005467">
    <property type="entry name" value="His_kinase_dom"/>
</dbReference>
<dbReference type="InterPro" id="IPR003660">
    <property type="entry name" value="HAMP_dom"/>
</dbReference>
<comment type="catalytic activity">
    <reaction evidence="1">
        <text>ATP + protein L-histidine = ADP + protein N-phospho-L-histidine.</text>
        <dbReference type="EC" id="2.7.13.3"/>
    </reaction>
</comment>
<dbReference type="InterPro" id="IPR050398">
    <property type="entry name" value="HssS/ArlS-like"/>
</dbReference>
<evidence type="ECO:0000256" key="4">
    <source>
        <dbReference type="ARBA" id="ARBA00022475"/>
    </source>
</evidence>
<evidence type="ECO:0000256" key="15">
    <source>
        <dbReference type="ARBA" id="ARBA00037219"/>
    </source>
</evidence>
<evidence type="ECO:0000256" key="10">
    <source>
        <dbReference type="ARBA" id="ARBA00022840"/>
    </source>
</evidence>
<evidence type="ECO:0000256" key="12">
    <source>
        <dbReference type="ARBA" id="ARBA00023012"/>
    </source>
</evidence>
<dbReference type="CDD" id="cd00082">
    <property type="entry name" value="HisKA"/>
    <property type="match status" value="1"/>
</dbReference>
<dbReference type="EMBL" id="WHOD01000109">
    <property type="protein sequence ID" value="NOU97243.1"/>
    <property type="molecule type" value="Genomic_DNA"/>
</dbReference>
<evidence type="ECO:0000259" key="19">
    <source>
        <dbReference type="PROSITE" id="PS50885"/>
    </source>
</evidence>
<dbReference type="InterPro" id="IPR036097">
    <property type="entry name" value="HisK_dim/P_sf"/>
</dbReference>
<feature type="transmembrane region" description="Helical" evidence="17">
    <location>
        <begin position="157"/>
        <end position="180"/>
    </location>
</feature>
<evidence type="ECO:0000256" key="8">
    <source>
        <dbReference type="ARBA" id="ARBA00022741"/>
    </source>
</evidence>
<keyword evidence="13" id="KW-0843">Virulence</keyword>
<dbReference type="Gene3D" id="3.30.565.10">
    <property type="entry name" value="Histidine kinase-like ATPase, C-terminal domain"/>
    <property type="match status" value="1"/>
</dbReference>
<accession>A0A972GVU9</accession>
<evidence type="ECO:0000256" key="3">
    <source>
        <dbReference type="ARBA" id="ARBA00012438"/>
    </source>
</evidence>
<dbReference type="Pfam" id="PF02518">
    <property type="entry name" value="HATPase_c"/>
    <property type="match status" value="1"/>
</dbReference>